<dbReference type="AlphaFoldDB" id="A0AAD2G5B9"/>
<dbReference type="Proteomes" id="UP001295423">
    <property type="component" value="Unassembled WGS sequence"/>
</dbReference>
<proteinExistence type="predicted"/>
<dbReference type="EMBL" id="CAKOGP040002154">
    <property type="protein sequence ID" value="CAJ1963640.1"/>
    <property type="molecule type" value="Genomic_DNA"/>
</dbReference>
<organism evidence="1 2">
    <name type="scientific">Cylindrotheca closterium</name>
    <dbReference type="NCBI Taxonomy" id="2856"/>
    <lineage>
        <taxon>Eukaryota</taxon>
        <taxon>Sar</taxon>
        <taxon>Stramenopiles</taxon>
        <taxon>Ochrophyta</taxon>
        <taxon>Bacillariophyta</taxon>
        <taxon>Bacillariophyceae</taxon>
        <taxon>Bacillariophycidae</taxon>
        <taxon>Bacillariales</taxon>
        <taxon>Bacillariaceae</taxon>
        <taxon>Cylindrotheca</taxon>
    </lineage>
</organism>
<sequence length="69" mass="7655">MDFQKIQLVKRIKFFCFGEPTAHSTPPLPVACASTRDTTSQSHCPAAKDGTGVKLEATVSERVHRSYFQ</sequence>
<reference evidence="1" key="1">
    <citation type="submission" date="2023-08" db="EMBL/GenBank/DDBJ databases">
        <authorList>
            <person name="Audoor S."/>
            <person name="Bilcke G."/>
        </authorList>
    </citation>
    <scope>NUCLEOTIDE SEQUENCE</scope>
</reference>
<name>A0AAD2G5B9_9STRA</name>
<keyword evidence="2" id="KW-1185">Reference proteome</keyword>
<gene>
    <name evidence="1" type="ORF">CYCCA115_LOCUS20256</name>
</gene>
<evidence type="ECO:0000313" key="2">
    <source>
        <dbReference type="Proteomes" id="UP001295423"/>
    </source>
</evidence>
<protein>
    <submittedName>
        <fullName evidence="1">Uncharacterized protein</fullName>
    </submittedName>
</protein>
<accession>A0AAD2G5B9</accession>
<evidence type="ECO:0000313" key="1">
    <source>
        <dbReference type="EMBL" id="CAJ1963640.1"/>
    </source>
</evidence>
<comment type="caution">
    <text evidence="1">The sequence shown here is derived from an EMBL/GenBank/DDBJ whole genome shotgun (WGS) entry which is preliminary data.</text>
</comment>